<dbReference type="Proteomes" id="UP000248039">
    <property type="component" value="Unassembled WGS sequence"/>
</dbReference>
<organism evidence="2 3">
    <name type="scientific">Streptomyces tateyamensis</name>
    <dbReference type="NCBI Taxonomy" id="565073"/>
    <lineage>
        <taxon>Bacteria</taxon>
        <taxon>Bacillati</taxon>
        <taxon>Actinomycetota</taxon>
        <taxon>Actinomycetes</taxon>
        <taxon>Kitasatosporales</taxon>
        <taxon>Streptomycetaceae</taxon>
        <taxon>Streptomyces</taxon>
    </lineage>
</organism>
<dbReference type="AlphaFoldDB" id="A0A2V4MWN8"/>
<comment type="caution">
    <text evidence="2">The sequence shown here is derived from an EMBL/GenBank/DDBJ whole genome shotgun (WGS) entry which is preliminary data.</text>
</comment>
<gene>
    <name evidence="2" type="ORF">C7C46_25150</name>
</gene>
<proteinExistence type="predicted"/>
<name>A0A2V4MWN8_9ACTN</name>
<evidence type="ECO:0000313" key="2">
    <source>
        <dbReference type="EMBL" id="PYC73569.1"/>
    </source>
</evidence>
<accession>A0A2V4MWN8</accession>
<evidence type="ECO:0000256" key="1">
    <source>
        <dbReference type="SAM" id="MobiDB-lite"/>
    </source>
</evidence>
<dbReference type="EMBL" id="PYBW01000099">
    <property type="protein sequence ID" value="PYC73569.1"/>
    <property type="molecule type" value="Genomic_DNA"/>
</dbReference>
<keyword evidence="3" id="KW-1185">Reference proteome</keyword>
<reference evidence="2 3" key="1">
    <citation type="submission" date="2018-03" db="EMBL/GenBank/DDBJ databases">
        <title>Bioinformatic expansion and discovery of thiopeptide antibiotics.</title>
        <authorList>
            <person name="Schwalen C.J."/>
            <person name="Hudson G.A."/>
            <person name="Mitchell D.A."/>
        </authorList>
    </citation>
    <scope>NUCLEOTIDE SEQUENCE [LARGE SCALE GENOMIC DNA]</scope>
    <source>
        <strain evidence="2 3">ATCC 21389</strain>
    </source>
</reference>
<evidence type="ECO:0000313" key="3">
    <source>
        <dbReference type="Proteomes" id="UP000248039"/>
    </source>
</evidence>
<feature type="region of interest" description="Disordered" evidence="1">
    <location>
        <begin position="1"/>
        <end position="20"/>
    </location>
</feature>
<sequence>MTLHVYRISPDGARTDLGTEEITATEPYDGFGPAYELPCRCARCIPANSDRPDSTGAVA</sequence>
<protein>
    <submittedName>
        <fullName evidence="2">Uncharacterized protein</fullName>
    </submittedName>
</protein>